<reference evidence="1 2" key="1">
    <citation type="submission" date="2024-09" db="EMBL/GenBank/DDBJ databases">
        <title>Laminarin stimulates single cell rates of sulfate reduction while oxygen inhibits transcriptomic activity in coastal marine sediment.</title>
        <authorList>
            <person name="Lindsay M."/>
            <person name="Orcutt B."/>
            <person name="Emerson D."/>
            <person name="Stepanauskas R."/>
            <person name="D'Angelo T."/>
        </authorList>
    </citation>
    <scope>NUCLEOTIDE SEQUENCE [LARGE SCALE GENOMIC DNA]</scope>
    <source>
        <strain evidence="1">SAG AM-311-K15</strain>
    </source>
</reference>
<evidence type="ECO:0000313" key="1">
    <source>
        <dbReference type="EMBL" id="MFC1853909.1"/>
    </source>
</evidence>
<dbReference type="Proteomes" id="UP001594351">
    <property type="component" value="Unassembled WGS sequence"/>
</dbReference>
<organism evidence="1 2">
    <name type="scientific">candidate division CSSED10-310 bacterium</name>
    <dbReference type="NCBI Taxonomy" id="2855610"/>
    <lineage>
        <taxon>Bacteria</taxon>
        <taxon>Bacteria division CSSED10-310</taxon>
    </lineage>
</organism>
<dbReference type="EMBL" id="JBHPBY010000643">
    <property type="protein sequence ID" value="MFC1853909.1"/>
    <property type="molecule type" value="Genomic_DNA"/>
</dbReference>
<evidence type="ECO:0000313" key="2">
    <source>
        <dbReference type="Proteomes" id="UP001594351"/>
    </source>
</evidence>
<sequence>MLPKILGIVASGNAGSCRVLEKSGFILAQEETGSLHGWHKVIRTYESTAQHQE</sequence>
<proteinExistence type="predicted"/>
<evidence type="ECO:0008006" key="3">
    <source>
        <dbReference type="Google" id="ProtNLM"/>
    </source>
</evidence>
<gene>
    <name evidence="1" type="ORF">ACFL27_27310</name>
</gene>
<accession>A0ABV6Z634</accession>
<protein>
    <recommendedName>
        <fullName evidence="3">N-acetyltransferase</fullName>
    </recommendedName>
</protein>
<comment type="caution">
    <text evidence="1">The sequence shown here is derived from an EMBL/GenBank/DDBJ whole genome shotgun (WGS) entry which is preliminary data.</text>
</comment>
<keyword evidence="2" id="KW-1185">Reference proteome</keyword>
<name>A0ABV6Z634_UNCC1</name>